<dbReference type="PANTHER" id="PTHR44068:SF11">
    <property type="entry name" value="GERANYL DIPHOSPHATE 2-C-METHYLTRANSFERASE"/>
    <property type="match status" value="1"/>
</dbReference>
<dbReference type="AlphaFoldDB" id="K0ETU7"/>
<dbReference type="STRING" id="1133849.O3I_026245"/>
<dbReference type="InterPro" id="IPR013216">
    <property type="entry name" value="Methyltransf_11"/>
</dbReference>
<evidence type="ECO:0000313" key="3">
    <source>
        <dbReference type="EMBL" id="AFU03198.1"/>
    </source>
</evidence>
<dbReference type="Gene3D" id="3.40.50.150">
    <property type="entry name" value="Vaccinia Virus protein VP39"/>
    <property type="match status" value="1"/>
</dbReference>
<dbReference type="eggNOG" id="COG2226">
    <property type="taxonomic scope" value="Bacteria"/>
</dbReference>
<dbReference type="EMBL" id="CP003876">
    <property type="protein sequence ID" value="AFU03198.1"/>
    <property type="molecule type" value="Genomic_DNA"/>
</dbReference>
<dbReference type="PANTHER" id="PTHR44068">
    <property type="entry name" value="ZGC:194242"/>
    <property type="match status" value="1"/>
</dbReference>
<keyword evidence="1" id="KW-0808">Transferase</keyword>
<protein>
    <recommendedName>
        <fullName evidence="2">Methyltransferase type 11 domain-containing protein</fullName>
    </recommendedName>
</protein>
<dbReference type="Pfam" id="PF08241">
    <property type="entry name" value="Methyltransf_11"/>
    <property type="match status" value="1"/>
</dbReference>
<dbReference type="InterPro" id="IPR050447">
    <property type="entry name" value="Erg6_SMT_methyltransf"/>
</dbReference>
<evidence type="ECO:0000259" key="2">
    <source>
        <dbReference type="Pfam" id="PF08241"/>
    </source>
</evidence>
<dbReference type="GO" id="GO:0008757">
    <property type="term" value="F:S-adenosylmethionine-dependent methyltransferase activity"/>
    <property type="evidence" value="ECO:0007669"/>
    <property type="project" value="InterPro"/>
</dbReference>
<evidence type="ECO:0000313" key="4">
    <source>
        <dbReference type="Proteomes" id="UP000006304"/>
    </source>
</evidence>
<accession>K0ETU7</accession>
<name>K0ETU7_NOCB7</name>
<feature type="domain" description="Methyltransferase type 11" evidence="2">
    <location>
        <begin position="67"/>
        <end position="161"/>
    </location>
</feature>
<dbReference type="RefSeq" id="WP_014986053.1">
    <property type="nucleotide sequence ID" value="NC_018681.1"/>
</dbReference>
<dbReference type="HOGENOM" id="CLU_039068_6_2_11"/>
<gene>
    <name evidence="3" type="ORF">O3I_026245</name>
</gene>
<evidence type="ECO:0000256" key="1">
    <source>
        <dbReference type="ARBA" id="ARBA00022679"/>
    </source>
</evidence>
<dbReference type="KEGG" id="nbr:O3I_026245"/>
<dbReference type="SUPFAM" id="SSF53335">
    <property type="entry name" value="S-adenosyl-L-methionine-dependent methyltransferases"/>
    <property type="match status" value="1"/>
</dbReference>
<dbReference type="InterPro" id="IPR029063">
    <property type="entry name" value="SAM-dependent_MTases_sf"/>
</dbReference>
<sequence>MRTVIEETRDIYDLTHRQITLTPSGQAMMAYLWQDRGGYVGQLSWTTRDQLREIARAAGLAPGRTVLDLCCGTGGIARYLAETTGATFTGLDYSEPAIEIARRATAAVPIRFDHGDARELPYAAATFDAVVSVDSLVIVPDRHRVLTECARVLKPGGRLAFTDEVLTGPIPRDPATLRALTVYGRLFAQTPAGYRRLLAHAGFTDIDVQDSTETFVAINERWAESYRHFAVQGREILGDRLFEDGLAFFETLAAQGAAGRLGQVRVHATRRTG</sequence>
<organism evidence="3 4">
    <name type="scientific">Nocardia brasiliensis (strain ATCC 700358 / HUJEG-1)</name>
    <dbReference type="NCBI Taxonomy" id="1133849"/>
    <lineage>
        <taxon>Bacteria</taxon>
        <taxon>Bacillati</taxon>
        <taxon>Actinomycetota</taxon>
        <taxon>Actinomycetes</taxon>
        <taxon>Mycobacteriales</taxon>
        <taxon>Nocardiaceae</taxon>
        <taxon>Nocardia</taxon>
    </lineage>
</organism>
<dbReference type="Proteomes" id="UP000006304">
    <property type="component" value="Chromosome"/>
</dbReference>
<proteinExistence type="predicted"/>
<dbReference type="CDD" id="cd02440">
    <property type="entry name" value="AdoMet_MTases"/>
    <property type="match status" value="1"/>
</dbReference>
<keyword evidence="4" id="KW-1185">Reference proteome</keyword>
<reference evidence="3 4" key="1">
    <citation type="journal article" date="2012" name="J. Bacteriol.">
        <title>Complete genome sequence of Nocardia brasiliensis HUJEG-1.</title>
        <authorList>
            <person name="Vera-Cabrera L."/>
            <person name="Ortiz-Lopez R."/>
            <person name="Elizondo-Gonzalez R."/>
            <person name="Perez-Maya A.A."/>
            <person name="Ocampo-Candiani J."/>
        </authorList>
    </citation>
    <scope>NUCLEOTIDE SEQUENCE [LARGE SCALE GENOMIC DNA]</scope>
    <source>
        <strain evidence="4">ATCC 700358</strain>
    </source>
</reference>